<dbReference type="SUPFAM" id="SSF56322">
    <property type="entry name" value="ADC synthase"/>
    <property type="match status" value="1"/>
</dbReference>
<dbReference type="Gene3D" id="3.60.120.10">
    <property type="entry name" value="Anthranilate synthase"/>
    <property type="match status" value="1"/>
</dbReference>
<dbReference type="InterPro" id="IPR015890">
    <property type="entry name" value="Chorismate_C"/>
</dbReference>
<comment type="caution">
    <text evidence="3">The sequence shown here is derived from an EMBL/GenBank/DDBJ whole genome shotgun (WGS) entry which is preliminary data.</text>
</comment>
<gene>
    <name evidence="3" type="ORF">CathTA2_0203</name>
</gene>
<evidence type="ECO:0000313" key="3">
    <source>
        <dbReference type="EMBL" id="EGL84237.1"/>
    </source>
</evidence>
<dbReference type="RefSeq" id="WP_007502179.1">
    <property type="nucleotide sequence ID" value="NZ_AFCE01000022.1"/>
</dbReference>
<dbReference type="eggNOG" id="COG0147">
    <property type="taxonomic scope" value="Bacteria"/>
</dbReference>
<accession>F5L343</accession>
<sequence>MMFKPTLAEIQAKLTDQHTFFPLALKIDLDHGLWFALYERVTQRLNYHVLLESGRAGRYSVMACQPVCVLKGKDRELVITGLTGQEQPVQHNVLRGNLLDLLRQWTAARRAPAVNDLPHFCGGLLGFFSYDLVREIERLPQWSQDDLKLPDIYLLVFERVLVYDHKQDQHWLVVYQHRSGDLAQDYALAQDRLLQWRDQLMAVMNTLEGKGGKEEPQAGTAGLWRQPSQQRGVRQEICPSFAEAAFIDAVQKVRDYIAAGDVFQVNLSVRQSRPLLVPPVEVYKALREINPSPYMGYLHFPELQVVCGSPEQLIRLKRGQLNTRPIAGTRPRGMNRAEDLRLARELINHEKERAEHVMLVDLERNDLGRVCRFGSVKVTEFMVIEEYSHVMHIVSNVQGQLAAGKDAFDVIRAVFPGGTITGAPKVRTMEIIEELEPVRRGIYTGSIGWIDFNGDMELNIAIRTLLAKDGWAHVQAGAGIVIDSVPEKEYQESLNKAKALWKALEQSEARVSLSLAEGGRER</sequence>
<evidence type="ECO:0000313" key="4">
    <source>
        <dbReference type="Proteomes" id="UP000010716"/>
    </source>
</evidence>
<dbReference type="Pfam" id="PF00425">
    <property type="entry name" value="Chorismate_bind"/>
    <property type="match status" value="1"/>
</dbReference>
<evidence type="ECO:0000259" key="2">
    <source>
        <dbReference type="Pfam" id="PF04715"/>
    </source>
</evidence>
<feature type="domain" description="Chorismate-utilising enzyme C-terminal" evidence="1">
    <location>
        <begin position="244"/>
        <end position="496"/>
    </location>
</feature>
<dbReference type="InterPro" id="IPR006805">
    <property type="entry name" value="Anth_synth_I_N"/>
</dbReference>
<dbReference type="PRINTS" id="PR00095">
    <property type="entry name" value="ANTSNTHASEI"/>
</dbReference>
<dbReference type="Pfam" id="PF04715">
    <property type="entry name" value="Anth_synt_I_N"/>
    <property type="match status" value="1"/>
</dbReference>
<dbReference type="EMBL" id="AFCE01000022">
    <property type="protein sequence ID" value="EGL84237.1"/>
    <property type="molecule type" value="Genomic_DNA"/>
</dbReference>
<reference evidence="3 4" key="1">
    <citation type="journal article" date="2011" name="J. Bacteriol.">
        <title>Draft genome sequence of the thermoalkaliphilic Caldalkalibacillus thermarum strain TA2.A1.</title>
        <authorList>
            <person name="Kalamorz F."/>
            <person name="Keis S."/>
            <person name="McMillan D.G."/>
            <person name="Olsson K."/>
            <person name="Stanton J.A."/>
            <person name="Stockwell P."/>
            <person name="Black M.A."/>
            <person name="Klingeman D.M."/>
            <person name="Land M.L."/>
            <person name="Han C.S."/>
            <person name="Martin S.L."/>
            <person name="Becher S.A."/>
            <person name="Peddie C.J."/>
            <person name="Morgan H.W."/>
            <person name="Matthies D."/>
            <person name="Preiss L."/>
            <person name="Meier T."/>
            <person name="Brown S.D."/>
            <person name="Cook G.M."/>
        </authorList>
    </citation>
    <scope>NUCLEOTIDE SEQUENCE [LARGE SCALE GENOMIC DNA]</scope>
    <source>
        <strain evidence="3 4">TA2.A1</strain>
    </source>
</reference>
<proteinExistence type="predicted"/>
<dbReference type="InterPro" id="IPR019999">
    <property type="entry name" value="Anth_synth_I-like"/>
</dbReference>
<name>F5L343_CALTT</name>
<dbReference type="GO" id="GO:0000162">
    <property type="term" value="P:L-tryptophan biosynthetic process"/>
    <property type="evidence" value="ECO:0007669"/>
    <property type="project" value="TreeGrafter"/>
</dbReference>
<dbReference type="PANTHER" id="PTHR11236">
    <property type="entry name" value="AMINOBENZOATE/ANTHRANILATE SYNTHASE"/>
    <property type="match status" value="1"/>
</dbReference>
<dbReference type="AlphaFoldDB" id="F5L343"/>
<evidence type="ECO:0000259" key="1">
    <source>
        <dbReference type="Pfam" id="PF00425"/>
    </source>
</evidence>
<protein>
    <submittedName>
        <fullName evidence="3">Chorismate binding domain-containing protein</fullName>
    </submittedName>
</protein>
<dbReference type="PANTHER" id="PTHR11236:SF41">
    <property type="entry name" value="AMINODEOXYCHORISMATE SYNTHASE COMPONENT 1"/>
    <property type="match status" value="1"/>
</dbReference>
<feature type="domain" description="Anthranilate synthase component I N-terminal" evidence="2">
    <location>
        <begin position="36"/>
        <end position="171"/>
    </location>
</feature>
<dbReference type="Proteomes" id="UP000010716">
    <property type="component" value="Unassembled WGS sequence"/>
</dbReference>
<dbReference type="InterPro" id="IPR005801">
    <property type="entry name" value="ADC_synthase"/>
</dbReference>
<organism evidence="3 4">
    <name type="scientific">Caldalkalibacillus thermarum (strain TA2.A1)</name>
    <dbReference type="NCBI Taxonomy" id="986075"/>
    <lineage>
        <taxon>Bacteria</taxon>
        <taxon>Bacillati</taxon>
        <taxon>Bacillota</taxon>
        <taxon>Bacilli</taxon>
        <taxon>Bacillales</taxon>
        <taxon>Bacillaceae</taxon>
        <taxon>Caldalkalibacillus</taxon>
    </lineage>
</organism>